<protein>
    <recommendedName>
        <fullName evidence="1">Sulfatase-modifying factor enzyme-like domain-containing protein</fullName>
    </recommendedName>
</protein>
<dbReference type="SUPFAM" id="SSF56436">
    <property type="entry name" value="C-type lectin-like"/>
    <property type="match status" value="1"/>
</dbReference>
<sequence>MQHEVCVDAFEIGRNEITFKEYDQFSFVTGAGRVDDNGWGRNDFPVINVSWSDANQYARWLSEQTGKTYRLPTEAEWEFAARGGTDTTYPFGDTIKSEHAVCLNCGSLMDGKATALVGSFPPNQYGVYDMVGNVWEYTCSVYRENYNGLEKDCASDTASGDRVIRGGSWMSHANETRPANRAFISDVYQRTIYRGFRLVRAEAD</sequence>
<accession>A0A383BCS3</accession>
<dbReference type="InterPro" id="IPR042095">
    <property type="entry name" value="SUMF_sf"/>
</dbReference>
<reference evidence="2" key="1">
    <citation type="submission" date="2018-05" db="EMBL/GenBank/DDBJ databases">
        <authorList>
            <person name="Lanie J.A."/>
            <person name="Ng W.-L."/>
            <person name="Kazmierczak K.M."/>
            <person name="Andrzejewski T.M."/>
            <person name="Davidsen T.M."/>
            <person name="Wayne K.J."/>
            <person name="Tettelin H."/>
            <person name="Glass J.I."/>
            <person name="Rusch D."/>
            <person name="Podicherti R."/>
            <person name="Tsui H.-C.T."/>
            <person name="Winkler M.E."/>
        </authorList>
    </citation>
    <scope>NUCLEOTIDE SEQUENCE</scope>
</reference>
<dbReference type="GO" id="GO:0120147">
    <property type="term" value="F:formylglycine-generating oxidase activity"/>
    <property type="evidence" value="ECO:0007669"/>
    <property type="project" value="TreeGrafter"/>
</dbReference>
<dbReference type="InterPro" id="IPR005532">
    <property type="entry name" value="SUMF_dom"/>
</dbReference>
<evidence type="ECO:0000259" key="1">
    <source>
        <dbReference type="Pfam" id="PF03781"/>
    </source>
</evidence>
<dbReference type="Gene3D" id="3.90.1580.10">
    <property type="entry name" value="paralog of FGE (formylglycine-generating enzyme)"/>
    <property type="match status" value="1"/>
</dbReference>
<dbReference type="InterPro" id="IPR016187">
    <property type="entry name" value="CTDL_fold"/>
</dbReference>
<dbReference type="PANTHER" id="PTHR23150:SF35">
    <property type="entry name" value="BLL6746 PROTEIN"/>
    <property type="match status" value="1"/>
</dbReference>
<organism evidence="2">
    <name type="scientific">marine metagenome</name>
    <dbReference type="NCBI Taxonomy" id="408172"/>
    <lineage>
        <taxon>unclassified sequences</taxon>
        <taxon>metagenomes</taxon>
        <taxon>ecological metagenomes</taxon>
    </lineage>
</organism>
<evidence type="ECO:0000313" key="2">
    <source>
        <dbReference type="EMBL" id="SVE17590.1"/>
    </source>
</evidence>
<name>A0A383BCS3_9ZZZZ</name>
<dbReference type="Pfam" id="PF03781">
    <property type="entry name" value="FGE-sulfatase"/>
    <property type="match status" value="1"/>
</dbReference>
<dbReference type="PANTHER" id="PTHR23150">
    <property type="entry name" value="SULFATASE MODIFYING FACTOR 1, 2"/>
    <property type="match status" value="1"/>
</dbReference>
<proteinExistence type="predicted"/>
<dbReference type="InterPro" id="IPR051043">
    <property type="entry name" value="Sulfatase_Mod_Factor_Kinase"/>
</dbReference>
<feature type="domain" description="Sulfatase-modifying factor enzyme-like" evidence="1">
    <location>
        <begin position="2"/>
        <end position="200"/>
    </location>
</feature>
<dbReference type="AlphaFoldDB" id="A0A383BCS3"/>
<gene>
    <name evidence="2" type="ORF">METZ01_LOCUS470444</name>
</gene>
<dbReference type="EMBL" id="UINC01199252">
    <property type="protein sequence ID" value="SVE17590.1"/>
    <property type="molecule type" value="Genomic_DNA"/>
</dbReference>